<keyword evidence="1" id="KW-0663">Pyridoxal phosphate</keyword>
<proteinExistence type="inferred from homology"/>
<dbReference type="RefSeq" id="WP_150567934.1">
    <property type="nucleotide sequence ID" value="NZ_CABPSD010000011.1"/>
</dbReference>
<keyword evidence="3" id="KW-1185">Reference proteome</keyword>
<dbReference type="PANTHER" id="PTHR30244:SF42">
    <property type="entry name" value="UDP-2-ACETAMIDO-2-DEOXY-3-OXO-D-GLUCURONATE AMINOTRANSFERASE"/>
    <property type="match status" value="1"/>
</dbReference>
<dbReference type="EC" id="2.6.1.102" evidence="2"/>
<gene>
    <name evidence="2" type="primary">rfbE</name>
    <name evidence="2" type="ORF">PMO31116_03661</name>
</gene>
<reference evidence="2 3" key="1">
    <citation type="submission" date="2019-08" db="EMBL/GenBank/DDBJ databases">
        <authorList>
            <person name="Peeters C."/>
        </authorList>
    </citation>
    <scope>NUCLEOTIDE SEQUENCE [LARGE SCALE GENOMIC DNA]</scope>
    <source>
        <strain evidence="2 3">LMG 31116</strain>
    </source>
</reference>
<keyword evidence="2" id="KW-0032">Aminotransferase</keyword>
<name>A0A5E4X6K0_9BURK</name>
<dbReference type="InterPro" id="IPR015422">
    <property type="entry name" value="PyrdxlP-dep_Trfase_small"/>
</dbReference>
<dbReference type="GO" id="GO:0000271">
    <property type="term" value="P:polysaccharide biosynthetic process"/>
    <property type="evidence" value="ECO:0007669"/>
    <property type="project" value="TreeGrafter"/>
</dbReference>
<dbReference type="InterPro" id="IPR000653">
    <property type="entry name" value="DegT/StrS_aminotransferase"/>
</dbReference>
<evidence type="ECO:0000313" key="2">
    <source>
        <dbReference type="EMBL" id="VVE31967.1"/>
    </source>
</evidence>
<dbReference type="PANTHER" id="PTHR30244">
    <property type="entry name" value="TRANSAMINASE"/>
    <property type="match status" value="1"/>
</dbReference>
<evidence type="ECO:0000256" key="1">
    <source>
        <dbReference type="RuleBase" id="RU004508"/>
    </source>
</evidence>
<keyword evidence="2" id="KW-0808">Transferase</keyword>
<protein>
    <submittedName>
        <fullName evidence="2">GDP-perosamine synthase</fullName>
        <ecNumber evidence="2">2.6.1.102</ecNumber>
    </submittedName>
</protein>
<organism evidence="2 3">
    <name type="scientific">Pandoraea morbifera</name>
    <dbReference type="NCBI Taxonomy" id="2508300"/>
    <lineage>
        <taxon>Bacteria</taxon>
        <taxon>Pseudomonadati</taxon>
        <taxon>Pseudomonadota</taxon>
        <taxon>Betaproteobacteria</taxon>
        <taxon>Burkholderiales</taxon>
        <taxon>Burkholderiaceae</taxon>
        <taxon>Pandoraea</taxon>
    </lineage>
</organism>
<dbReference type="InterPro" id="IPR015424">
    <property type="entry name" value="PyrdxlP-dep_Trfase"/>
</dbReference>
<evidence type="ECO:0000313" key="3">
    <source>
        <dbReference type="Proteomes" id="UP000368474"/>
    </source>
</evidence>
<sequence length="324" mass="35896">MAILKNPEQRDAFSRRLKFAGAAREAWRYVIERTPHSKHKKVLLPAYIGITDREGSGIFDPVELAQANPAFYRVDDLLRPDYDDIARQLANGDVGLILVVHYFGVVEVDLARVRALCDANAVVMIEDCAHVSGVLTAPGPIGQVGDAAFYSLHKAIAAPSGGMLKINNPSAFLDIDFANAGCDPTVVEQLYATDFETVNRIRRENYAYIAGRLSGVEGVTVLYPEIGDKIPHDFPICIHDGLREKLYFRLADHGMPTVALYYRMIPEIDRSVYPVSHGISQSILNLPVHQETTLADLERLLDTLTLELKVLRKETLNAGAERAD</sequence>
<dbReference type="SUPFAM" id="SSF53383">
    <property type="entry name" value="PLP-dependent transferases"/>
    <property type="match status" value="1"/>
</dbReference>
<accession>A0A5E4X6K0</accession>
<dbReference type="Gene3D" id="3.40.640.10">
    <property type="entry name" value="Type I PLP-dependent aspartate aminotransferase-like (Major domain)"/>
    <property type="match status" value="1"/>
</dbReference>
<comment type="similarity">
    <text evidence="1">Belongs to the DegT/DnrJ/EryC1 family.</text>
</comment>
<dbReference type="InterPro" id="IPR015421">
    <property type="entry name" value="PyrdxlP-dep_Trfase_major"/>
</dbReference>
<dbReference type="EMBL" id="CABPSD010000011">
    <property type="protein sequence ID" value="VVE31967.1"/>
    <property type="molecule type" value="Genomic_DNA"/>
</dbReference>
<dbReference type="GO" id="GO:0030170">
    <property type="term" value="F:pyridoxal phosphate binding"/>
    <property type="evidence" value="ECO:0007669"/>
    <property type="project" value="TreeGrafter"/>
</dbReference>
<dbReference type="Pfam" id="PF01041">
    <property type="entry name" value="DegT_DnrJ_EryC1"/>
    <property type="match status" value="2"/>
</dbReference>
<dbReference type="AlphaFoldDB" id="A0A5E4X6K0"/>
<dbReference type="GO" id="GO:0102933">
    <property type="term" value="F:GDP-4-dehydro-6-deoxy-D-mannose-4-aminotransferase activity"/>
    <property type="evidence" value="ECO:0007669"/>
    <property type="project" value="UniProtKB-EC"/>
</dbReference>
<dbReference type="Gene3D" id="3.90.1150.10">
    <property type="entry name" value="Aspartate Aminotransferase, domain 1"/>
    <property type="match status" value="1"/>
</dbReference>
<dbReference type="Proteomes" id="UP000368474">
    <property type="component" value="Unassembled WGS sequence"/>
</dbReference>